<evidence type="ECO:0000256" key="1">
    <source>
        <dbReference type="ARBA" id="ARBA00022737"/>
    </source>
</evidence>
<protein>
    <submittedName>
        <fullName evidence="6">EF-hand domain-containing protein</fullName>
    </submittedName>
</protein>
<dbReference type="SUPFAM" id="SSF47473">
    <property type="entry name" value="EF-hand"/>
    <property type="match status" value="1"/>
</dbReference>
<accession>A0A0R3TMJ6</accession>
<evidence type="ECO:0000313" key="6">
    <source>
        <dbReference type="WBParaSite" id="HNAJ_0000854201-mRNA-1"/>
    </source>
</evidence>
<organism evidence="6">
    <name type="scientific">Rodentolepis nana</name>
    <name type="common">Dwarf tapeworm</name>
    <name type="synonym">Hymenolepis nana</name>
    <dbReference type="NCBI Taxonomy" id="102285"/>
    <lineage>
        <taxon>Eukaryota</taxon>
        <taxon>Metazoa</taxon>
        <taxon>Spiralia</taxon>
        <taxon>Lophotrochozoa</taxon>
        <taxon>Platyhelminthes</taxon>
        <taxon>Cestoda</taxon>
        <taxon>Eucestoda</taxon>
        <taxon>Cyclophyllidea</taxon>
        <taxon>Hymenolepididae</taxon>
        <taxon>Rodentolepis</taxon>
    </lineage>
</organism>
<dbReference type="PANTHER" id="PTHR23048:SF59">
    <property type="entry name" value="EF-HAND SUPERFAMILY PROTEIN"/>
    <property type="match status" value="1"/>
</dbReference>
<feature type="domain" description="EF-hand" evidence="3">
    <location>
        <begin position="13"/>
        <end position="48"/>
    </location>
</feature>
<evidence type="ECO:0000313" key="5">
    <source>
        <dbReference type="Proteomes" id="UP000278807"/>
    </source>
</evidence>
<feature type="domain" description="EF-hand" evidence="3">
    <location>
        <begin position="93"/>
        <end position="116"/>
    </location>
</feature>
<gene>
    <name evidence="4" type="ORF">HNAJ_LOCUS8538</name>
</gene>
<dbReference type="GO" id="GO:0016460">
    <property type="term" value="C:myosin II complex"/>
    <property type="evidence" value="ECO:0007669"/>
    <property type="project" value="TreeGrafter"/>
</dbReference>
<dbReference type="OrthoDB" id="343296at2759"/>
<dbReference type="SMART" id="SM00054">
    <property type="entry name" value="EFh"/>
    <property type="match status" value="1"/>
</dbReference>
<proteinExistence type="predicted"/>
<sequence>MYQTVRSTRITPDQMQEISEAFSLFDSDKDNQLNPSEFEAALLVLGIDIKRKDYGDILKGFNLELAEKISFKDFFGIAKFCLESKGPFTRSVRAFKSFDEEYSGKITFQELRKVTR</sequence>
<reference evidence="6" key="1">
    <citation type="submission" date="2017-02" db="UniProtKB">
        <authorList>
            <consortium name="WormBaseParasite"/>
        </authorList>
    </citation>
    <scope>IDENTIFICATION</scope>
</reference>
<dbReference type="InterPro" id="IPR011992">
    <property type="entry name" value="EF-hand-dom_pair"/>
</dbReference>
<dbReference type="PANTHER" id="PTHR23048">
    <property type="entry name" value="MYOSIN LIGHT CHAIN 1, 3"/>
    <property type="match status" value="1"/>
</dbReference>
<evidence type="ECO:0000259" key="3">
    <source>
        <dbReference type="PROSITE" id="PS50222"/>
    </source>
</evidence>
<dbReference type="Pfam" id="PF13202">
    <property type="entry name" value="EF-hand_5"/>
    <property type="match status" value="1"/>
</dbReference>
<dbReference type="Gene3D" id="1.10.238.10">
    <property type="entry name" value="EF-hand"/>
    <property type="match status" value="1"/>
</dbReference>
<evidence type="ECO:0000256" key="2">
    <source>
        <dbReference type="ARBA" id="ARBA00022837"/>
    </source>
</evidence>
<dbReference type="EMBL" id="UZAE01012316">
    <property type="protein sequence ID" value="VDO04529.1"/>
    <property type="molecule type" value="Genomic_DNA"/>
</dbReference>
<dbReference type="Pfam" id="PF13405">
    <property type="entry name" value="EF-hand_6"/>
    <property type="match status" value="1"/>
</dbReference>
<dbReference type="WBParaSite" id="HNAJ_0000854201-mRNA-1">
    <property type="protein sequence ID" value="HNAJ_0000854201-mRNA-1"/>
    <property type="gene ID" value="HNAJ_0000854201"/>
</dbReference>
<dbReference type="PROSITE" id="PS00018">
    <property type="entry name" value="EF_HAND_1"/>
    <property type="match status" value="1"/>
</dbReference>
<keyword evidence="2" id="KW-0106">Calcium</keyword>
<reference evidence="4 5" key="2">
    <citation type="submission" date="2018-11" db="EMBL/GenBank/DDBJ databases">
        <authorList>
            <consortium name="Pathogen Informatics"/>
        </authorList>
    </citation>
    <scope>NUCLEOTIDE SEQUENCE [LARGE SCALE GENOMIC DNA]</scope>
</reference>
<dbReference type="PROSITE" id="PS50222">
    <property type="entry name" value="EF_HAND_2"/>
    <property type="match status" value="2"/>
</dbReference>
<keyword evidence="5" id="KW-1185">Reference proteome</keyword>
<dbReference type="AlphaFoldDB" id="A0A0R3TMJ6"/>
<dbReference type="InterPro" id="IPR002048">
    <property type="entry name" value="EF_hand_dom"/>
</dbReference>
<dbReference type="STRING" id="102285.A0A0R3TMJ6"/>
<dbReference type="InterPro" id="IPR018247">
    <property type="entry name" value="EF_Hand_1_Ca_BS"/>
</dbReference>
<dbReference type="Proteomes" id="UP000278807">
    <property type="component" value="Unassembled WGS sequence"/>
</dbReference>
<keyword evidence="1" id="KW-0677">Repeat</keyword>
<evidence type="ECO:0000313" key="4">
    <source>
        <dbReference type="EMBL" id="VDO04529.1"/>
    </source>
</evidence>
<name>A0A0R3TMJ6_RODNA</name>
<dbReference type="GO" id="GO:0005509">
    <property type="term" value="F:calcium ion binding"/>
    <property type="evidence" value="ECO:0007669"/>
    <property type="project" value="InterPro"/>
</dbReference>
<dbReference type="InterPro" id="IPR050230">
    <property type="entry name" value="CALM/Myosin/TropC-like"/>
</dbReference>